<dbReference type="PROSITE" id="PS00606">
    <property type="entry name" value="KS3_1"/>
    <property type="match status" value="1"/>
</dbReference>
<dbReference type="HOGENOM" id="CLU_000022_69_2_9"/>
<evidence type="ECO:0000256" key="8">
    <source>
        <dbReference type="ARBA" id="ARBA00023098"/>
    </source>
</evidence>
<sequence length="410" mass="44053">MNRVVITGLGAVTPLGNNVKDFWNGLKEGRNAIDFIKSFDYQNFKAKLAAEVNINIEDYIDKKEARRMDRFTQFALIAANEAVLDSGLNVENVDKYRFGVVLGSGVGGIKTLENEHKTLIEKGPGRVSPYFIPMMISNLAAGNIAIKFGAKGIANTVVTACASGTNAIGEAFRLIKSGMLDVAITGGTEAAITPLALAGFSSLKALSFSDDKNRASIPFDKERDGFVMGEGSGILILESLEHALKRGAKIYAEVVGYGATCDAYHITAPVETGEGAVRSMEMAIKEAGIQVTDVDYINAHGTSTPYNDKIETLAIKTLFKEHAYKLAVNSTKSMIGHLLGAAGAVEAIVCVKSIEEDFVHPTINLNVKDEECDLDYVPHTGRSMKVNYALSNSLGFGGHNASILFKKWEG</sequence>
<evidence type="ECO:0000256" key="11">
    <source>
        <dbReference type="ARBA" id="ARBA00024006"/>
    </source>
</evidence>
<dbReference type="InterPro" id="IPR018201">
    <property type="entry name" value="Ketoacyl_synth_AS"/>
</dbReference>
<feature type="active site" description="For beta-ketoacyl synthase activity" evidence="15">
    <location>
        <position position="161"/>
    </location>
</feature>
<evidence type="ECO:0000256" key="16">
    <source>
        <dbReference type="RuleBase" id="RU003694"/>
    </source>
</evidence>
<evidence type="ECO:0000256" key="15">
    <source>
        <dbReference type="PIRSR" id="PIRSR000447-1"/>
    </source>
</evidence>
<dbReference type="PROSITE" id="PS52004">
    <property type="entry name" value="KS3_2"/>
    <property type="match status" value="1"/>
</dbReference>
<evidence type="ECO:0000259" key="17">
    <source>
        <dbReference type="PROSITE" id="PS52004"/>
    </source>
</evidence>
<dbReference type="PANTHER" id="PTHR11712:SF336">
    <property type="entry name" value="3-OXOACYL-[ACYL-CARRIER-PROTEIN] SYNTHASE, MITOCHONDRIAL"/>
    <property type="match status" value="1"/>
</dbReference>
<gene>
    <name evidence="18" type="ORF">TCEL_01045</name>
</gene>
<dbReference type="EMBL" id="CAVN010000101">
    <property type="protein sequence ID" value="CDF58826.1"/>
    <property type="molecule type" value="Genomic_DNA"/>
</dbReference>
<evidence type="ECO:0000313" key="18">
    <source>
        <dbReference type="EMBL" id="CDF58826.1"/>
    </source>
</evidence>
<dbReference type="EC" id="2.3.1.179" evidence="3 14"/>
<evidence type="ECO:0000256" key="7">
    <source>
        <dbReference type="ARBA" id="ARBA00022832"/>
    </source>
</evidence>
<dbReference type="NCBIfam" id="NF004970">
    <property type="entry name" value="PRK06333.1"/>
    <property type="match status" value="1"/>
</dbReference>
<comment type="catalytic activity">
    <reaction evidence="13 14">
        <text>a fatty acyl-[ACP] + malonyl-[ACP] + H(+) = a 3-oxoacyl-[ACP] + holo-[ACP] + CO2</text>
        <dbReference type="Rhea" id="RHEA:22836"/>
        <dbReference type="Rhea" id="RHEA-COMP:9623"/>
        <dbReference type="Rhea" id="RHEA-COMP:9685"/>
        <dbReference type="Rhea" id="RHEA-COMP:9916"/>
        <dbReference type="Rhea" id="RHEA-COMP:14125"/>
        <dbReference type="ChEBI" id="CHEBI:15378"/>
        <dbReference type="ChEBI" id="CHEBI:16526"/>
        <dbReference type="ChEBI" id="CHEBI:64479"/>
        <dbReference type="ChEBI" id="CHEBI:78449"/>
        <dbReference type="ChEBI" id="CHEBI:78776"/>
        <dbReference type="ChEBI" id="CHEBI:138651"/>
    </reaction>
</comment>
<comment type="similarity">
    <text evidence="2 14 16">Belongs to the thiolase-like superfamily. Beta-ketoacyl-ACP synthases family.</text>
</comment>
<dbReference type="GO" id="GO:0005829">
    <property type="term" value="C:cytosol"/>
    <property type="evidence" value="ECO:0007669"/>
    <property type="project" value="TreeGrafter"/>
</dbReference>
<name>R7RTU0_9CLOT</name>
<dbReference type="PIRSF" id="PIRSF000447">
    <property type="entry name" value="KAS_II"/>
    <property type="match status" value="1"/>
</dbReference>
<evidence type="ECO:0000256" key="14">
    <source>
        <dbReference type="PIRNR" id="PIRNR000447"/>
    </source>
</evidence>
<comment type="caution">
    <text evidence="18">The sequence shown here is derived from an EMBL/GenBank/DDBJ whole genome shotgun (WGS) entry which is preliminary data.</text>
</comment>
<accession>R7RTU0</accession>
<dbReference type="PANTHER" id="PTHR11712">
    <property type="entry name" value="POLYKETIDE SYNTHASE-RELATED"/>
    <property type="match status" value="1"/>
</dbReference>
<dbReference type="CDD" id="cd00834">
    <property type="entry name" value="KAS_I_II"/>
    <property type="match status" value="1"/>
</dbReference>
<dbReference type="Pfam" id="PF00109">
    <property type="entry name" value="ketoacyl-synt"/>
    <property type="match status" value="1"/>
</dbReference>
<dbReference type="NCBIfam" id="TIGR03150">
    <property type="entry name" value="fabF"/>
    <property type="match status" value="1"/>
</dbReference>
<keyword evidence="8" id="KW-0443">Lipid metabolism</keyword>
<dbReference type="OrthoDB" id="9808669at2"/>
<keyword evidence="9 14" id="KW-0275">Fatty acid biosynthesis</keyword>
<evidence type="ECO:0000256" key="12">
    <source>
        <dbReference type="ARBA" id="ARBA00047318"/>
    </source>
</evidence>
<evidence type="ECO:0000256" key="9">
    <source>
        <dbReference type="ARBA" id="ARBA00023160"/>
    </source>
</evidence>
<dbReference type="FunFam" id="3.40.47.10:FF:000009">
    <property type="entry name" value="3-oxoacyl-[acyl-carrier-protein] synthase 2"/>
    <property type="match status" value="1"/>
</dbReference>
<evidence type="ECO:0000256" key="6">
    <source>
        <dbReference type="ARBA" id="ARBA00022679"/>
    </source>
</evidence>
<evidence type="ECO:0000256" key="3">
    <source>
        <dbReference type="ARBA" id="ARBA00012356"/>
    </source>
</evidence>
<comment type="pathway">
    <text evidence="1 14">Lipid metabolism; fatty acid biosynthesis.</text>
</comment>
<keyword evidence="5 14" id="KW-0444">Lipid biosynthesis</keyword>
<dbReference type="NCBIfam" id="NF005589">
    <property type="entry name" value="PRK07314.1"/>
    <property type="match status" value="1"/>
</dbReference>
<comment type="catalytic activity">
    <reaction evidence="12 14">
        <text>(9Z)-hexadecenoyl-[ACP] + malonyl-[ACP] + H(+) = 3-oxo-(11Z)-octadecenoyl-[ACP] + holo-[ACP] + CO2</text>
        <dbReference type="Rhea" id="RHEA:55040"/>
        <dbReference type="Rhea" id="RHEA-COMP:9623"/>
        <dbReference type="Rhea" id="RHEA-COMP:9685"/>
        <dbReference type="Rhea" id="RHEA-COMP:10800"/>
        <dbReference type="Rhea" id="RHEA-COMP:14074"/>
        <dbReference type="ChEBI" id="CHEBI:15378"/>
        <dbReference type="ChEBI" id="CHEBI:16526"/>
        <dbReference type="ChEBI" id="CHEBI:64479"/>
        <dbReference type="ChEBI" id="CHEBI:78449"/>
        <dbReference type="ChEBI" id="CHEBI:83989"/>
        <dbReference type="ChEBI" id="CHEBI:138538"/>
        <dbReference type="EC" id="2.3.1.179"/>
    </reaction>
</comment>
<dbReference type="GO" id="GO:0004315">
    <property type="term" value="F:3-oxoacyl-[acyl-carrier-protein] synthase activity"/>
    <property type="evidence" value="ECO:0007669"/>
    <property type="project" value="UniProtKB-UniRule"/>
</dbReference>
<organism evidence="18 19">
    <name type="scientific">Thermobrachium celere DSM 8682</name>
    <dbReference type="NCBI Taxonomy" id="941824"/>
    <lineage>
        <taxon>Bacteria</taxon>
        <taxon>Bacillati</taxon>
        <taxon>Bacillota</taxon>
        <taxon>Clostridia</taxon>
        <taxon>Eubacteriales</taxon>
        <taxon>Clostridiaceae</taxon>
        <taxon>Thermobrachium</taxon>
    </lineage>
</organism>
<comment type="function">
    <text evidence="11 14">Involved in the type II fatty acid elongation cycle. Catalyzes the elongation of a wide range of acyl-ACP by the addition of two carbons from malonyl-ACP to an acyl acceptor. Can efficiently catalyze the conversion of palmitoleoyl-ACP (cis-hexadec-9-enoyl-ACP) to cis-vaccenoyl-ACP (cis-octadec-11-enoyl-ACP), an essential step in the thermal regulation of fatty acid composition.</text>
</comment>
<proteinExistence type="inferred from homology"/>
<dbReference type="InterPro" id="IPR016039">
    <property type="entry name" value="Thiolase-like"/>
</dbReference>
<evidence type="ECO:0000256" key="1">
    <source>
        <dbReference type="ARBA" id="ARBA00005194"/>
    </source>
</evidence>
<dbReference type="InterPro" id="IPR014031">
    <property type="entry name" value="Ketoacyl_synth_C"/>
</dbReference>
<evidence type="ECO:0000313" key="19">
    <source>
        <dbReference type="Proteomes" id="UP000014923"/>
    </source>
</evidence>
<dbReference type="InterPro" id="IPR000794">
    <property type="entry name" value="Beta-ketoacyl_synthase"/>
</dbReference>
<reference evidence="18" key="1">
    <citation type="submission" date="2013-03" db="EMBL/GenBank/DDBJ databases">
        <title>Draft genome sequence of the hydrogen-ethanol-producing anaerobic alkalithermophilic Caloramator celere.</title>
        <authorList>
            <person name="Ciranna A."/>
            <person name="Larjo A."/>
            <person name="Kivisto A."/>
            <person name="Santala V."/>
            <person name="Roos C."/>
            <person name="Karp M."/>
        </authorList>
    </citation>
    <scope>NUCLEOTIDE SEQUENCE [LARGE SCALE GENOMIC DNA]</scope>
    <source>
        <strain evidence="18">DSM 8682</strain>
    </source>
</reference>
<keyword evidence="6 14" id="KW-0808">Transferase</keyword>
<evidence type="ECO:0000256" key="4">
    <source>
        <dbReference type="ARBA" id="ARBA00014657"/>
    </source>
</evidence>
<keyword evidence="7" id="KW-0276">Fatty acid metabolism</keyword>
<keyword evidence="10 14" id="KW-0012">Acyltransferase</keyword>
<dbReference type="RefSeq" id="WP_018663609.1">
    <property type="nucleotide sequence ID" value="NZ_HF952018.1"/>
</dbReference>
<dbReference type="InterPro" id="IPR014030">
    <property type="entry name" value="Ketoacyl_synth_N"/>
</dbReference>
<dbReference type="GO" id="GO:0006633">
    <property type="term" value="P:fatty acid biosynthetic process"/>
    <property type="evidence" value="ECO:0007669"/>
    <property type="project" value="UniProtKB-UniRule"/>
</dbReference>
<dbReference type="SMART" id="SM00825">
    <property type="entry name" value="PKS_KS"/>
    <property type="match status" value="1"/>
</dbReference>
<dbReference type="InterPro" id="IPR017568">
    <property type="entry name" value="3-oxoacyl-ACP_synth-2"/>
</dbReference>
<feature type="domain" description="Ketosynthase family 3 (KS3)" evidence="17">
    <location>
        <begin position="1"/>
        <end position="407"/>
    </location>
</feature>
<protein>
    <recommendedName>
        <fullName evidence="4 14">3-oxoacyl-[acyl-carrier-protein] synthase 2</fullName>
        <ecNumber evidence="3 14">2.3.1.179</ecNumber>
    </recommendedName>
</protein>
<dbReference type="eggNOG" id="COG0304">
    <property type="taxonomic scope" value="Bacteria"/>
</dbReference>
<dbReference type="SUPFAM" id="SSF53901">
    <property type="entry name" value="Thiolase-like"/>
    <property type="match status" value="2"/>
</dbReference>
<dbReference type="UniPathway" id="UPA00094"/>
<dbReference type="AlphaFoldDB" id="R7RTU0"/>
<evidence type="ECO:0000256" key="5">
    <source>
        <dbReference type="ARBA" id="ARBA00022516"/>
    </source>
</evidence>
<evidence type="ECO:0000256" key="10">
    <source>
        <dbReference type="ARBA" id="ARBA00023315"/>
    </source>
</evidence>
<dbReference type="Pfam" id="PF02801">
    <property type="entry name" value="Ketoacyl-synt_C"/>
    <property type="match status" value="1"/>
</dbReference>
<keyword evidence="19" id="KW-1185">Reference proteome</keyword>
<dbReference type="Gene3D" id="3.40.47.10">
    <property type="match status" value="1"/>
</dbReference>
<dbReference type="Proteomes" id="UP000014923">
    <property type="component" value="Unassembled WGS sequence"/>
</dbReference>
<evidence type="ECO:0000256" key="2">
    <source>
        <dbReference type="ARBA" id="ARBA00008467"/>
    </source>
</evidence>
<evidence type="ECO:0000256" key="13">
    <source>
        <dbReference type="ARBA" id="ARBA00047659"/>
    </source>
</evidence>
<dbReference type="InterPro" id="IPR020841">
    <property type="entry name" value="PKS_Beta-ketoAc_synthase_dom"/>
</dbReference>